<protein>
    <submittedName>
        <fullName evidence="1">Uncharacterized protein</fullName>
    </submittedName>
</protein>
<feature type="non-terminal residue" evidence="1">
    <location>
        <position position="1"/>
    </location>
</feature>
<evidence type="ECO:0000313" key="2">
    <source>
        <dbReference type="Proteomes" id="UP001497497"/>
    </source>
</evidence>
<reference evidence="1 2" key="1">
    <citation type="submission" date="2024-04" db="EMBL/GenBank/DDBJ databases">
        <authorList>
            <consortium name="Genoscope - CEA"/>
            <person name="William W."/>
        </authorList>
    </citation>
    <scope>NUCLEOTIDE SEQUENCE [LARGE SCALE GENOMIC DNA]</scope>
</reference>
<feature type="non-terminal residue" evidence="1">
    <location>
        <position position="122"/>
    </location>
</feature>
<dbReference type="Proteomes" id="UP001497497">
    <property type="component" value="Unassembled WGS sequence"/>
</dbReference>
<dbReference type="EMBL" id="CAXITT010000024">
    <property type="protein sequence ID" value="CAL1527946.1"/>
    <property type="molecule type" value="Genomic_DNA"/>
</dbReference>
<keyword evidence="2" id="KW-1185">Reference proteome</keyword>
<evidence type="ECO:0000313" key="1">
    <source>
        <dbReference type="EMBL" id="CAL1527946.1"/>
    </source>
</evidence>
<dbReference type="AlphaFoldDB" id="A0AAV2H725"/>
<proteinExistence type="predicted"/>
<comment type="caution">
    <text evidence="1">The sequence shown here is derived from an EMBL/GenBank/DDBJ whole genome shotgun (WGS) entry which is preliminary data.</text>
</comment>
<sequence length="122" mass="14291">FVQLCYCGRKTVALDVHKRSPMNPHDNTRSDIWDGKEIWSFNLKEQSEQSDIVKERYFTLQHPVGTRQKMEEGTRFHTQTFQAVTFPTDISPCSTTYYREKVIVDCSYKGINVVNSSWFESN</sequence>
<name>A0AAV2H725_LYMST</name>
<organism evidence="1 2">
    <name type="scientific">Lymnaea stagnalis</name>
    <name type="common">Great pond snail</name>
    <name type="synonym">Helix stagnalis</name>
    <dbReference type="NCBI Taxonomy" id="6523"/>
    <lineage>
        <taxon>Eukaryota</taxon>
        <taxon>Metazoa</taxon>
        <taxon>Spiralia</taxon>
        <taxon>Lophotrochozoa</taxon>
        <taxon>Mollusca</taxon>
        <taxon>Gastropoda</taxon>
        <taxon>Heterobranchia</taxon>
        <taxon>Euthyneura</taxon>
        <taxon>Panpulmonata</taxon>
        <taxon>Hygrophila</taxon>
        <taxon>Lymnaeoidea</taxon>
        <taxon>Lymnaeidae</taxon>
        <taxon>Lymnaea</taxon>
    </lineage>
</organism>
<accession>A0AAV2H725</accession>
<gene>
    <name evidence="1" type="ORF">GSLYS_00002116001</name>
</gene>